<evidence type="ECO:0000313" key="4">
    <source>
        <dbReference type="Proteomes" id="UP000001940"/>
    </source>
</evidence>
<keyword evidence="1" id="KW-0732">Signal</keyword>
<evidence type="ECO:0000313" key="5">
    <source>
        <dbReference type="WormBase" id="F49C5.10"/>
    </source>
</evidence>
<dbReference type="AGR" id="WB:WBGene00044162"/>
<dbReference type="AlphaFoldDB" id="Q564T9"/>
<dbReference type="InParanoid" id="Q564T9"/>
<dbReference type="PaxDb" id="6239-F49C5.10"/>
<dbReference type="Pfam" id="PF03436">
    <property type="entry name" value="DUF281"/>
    <property type="match status" value="1"/>
</dbReference>
<keyword evidence="4" id="KW-1185">Reference proteome</keyword>
<dbReference type="Proteomes" id="UP000001940">
    <property type="component" value="Chromosome II"/>
</dbReference>
<dbReference type="Bgee" id="WBGene00044162">
    <property type="expression patterns" value="Expressed in multicellular organism and 1 other cell type or tissue"/>
</dbReference>
<dbReference type="InterPro" id="IPR005098">
    <property type="entry name" value="DUF281"/>
</dbReference>
<gene>
    <name evidence="3" type="ORF">CELE_F49C5.10</name>
    <name evidence="3 5" type="ORF">F49C5.10</name>
</gene>
<dbReference type="HOGENOM" id="CLU_1200760_0_0_1"/>
<dbReference type="EMBL" id="BX284602">
    <property type="protein sequence ID" value="CAI79252.2"/>
    <property type="molecule type" value="Genomic_DNA"/>
</dbReference>
<feature type="domain" description="DUF281" evidence="2">
    <location>
        <begin position="66"/>
        <end position="118"/>
    </location>
</feature>
<proteinExistence type="predicted"/>
<feature type="chain" id="PRO_5024984639" evidence="1">
    <location>
        <begin position="20"/>
        <end position="123"/>
    </location>
</feature>
<reference evidence="3 4" key="1">
    <citation type="journal article" date="1998" name="Science">
        <title>Genome sequence of the nematode C. elegans: a platform for investigating biology.</title>
        <authorList>
            <consortium name="The C. elegans sequencing consortium"/>
            <person name="Sulson J.E."/>
            <person name="Waterston R."/>
        </authorList>
    </citation>
    <scope>NUCLEOTIDE SEQUENCE [LARGE SCALE GENOMIC DNA]</scope>
    <source>
        <strain evidence="3 4">Bristol N2</strain>
    </source>
</reference>
<accession>Q564T9</accession>
<dbReference type="PANTHER" id="PTHR36517">
    <property type="entry name" value="PROTEIN CBG25732"/>
    <property type="match status" value="1"/>
</dbReference>
<dbReference type="PANTHER" id="PTHR36517:SF1">
    <property type="entry name" value="C6 DOMAIN-CONTAINING PROTEIN-RELATED"/>
    <property type="match status" value="1"/>
</dbReference>
<organism evidence="3 4">
    <name type="scientific">Caenorhabditis elegans</name>
    <dbReference type="NCBI Taxonomy" id="6239"/>
    <lineage>
        <taxon>Eukaryota</taxon>
        <taxon>Metazoa</taxon>
        <taxon>Ecdysozoa</taxon>
        <taxon>Nematoda</taxon>
        <taxon>Chromadorea</taxon>
        <taxon>Rhabditida</taxon>
        <taxon>Rhabditina</taxon>
        <taxon>Rhabditomorpha</taxon>
        <taxon>Rhabditoidea</taxon>
        <taxon>Rhabditidae</taxon>
        <taxon>Peloderinae</taxon>
        <taxon>Caenorhabditis</taxon>
    </lineage>
</organism>
<sequence>MSPETITFILLLSIPFTNGNGCQVVNKASTMTTATEEPTTNVETEKTDDGDMSAITQYGMVDPTTEGCSEYQAVCTRNGAICNPIRLKAITPTSTVSIGSDDPAISYAPITCQKDNTFSSGAT</sequence>
<dbReference type="UCSC" id="F49C5.10">
    <property type="organism name" value="c. elegans"/>
</dbReference>
<name>Q564T9_CAEEL</name>
<evidence type="ECO:0000256" key="1">
    <source>
        <dbReference type="SAM" id="SignalP"/>
    </source>
</evidence>
<feature type="signal peptide" evidence="1">
    <location>
        <begin position="1"/>
        <end position="19"/>
    </location>
</feature>
<protein>
    <submittedName>
        <fullName evidence="3">DUF281 domain-containing protein</fullName>
    </submittedName>
</protein>
<evidence type="ECO:0000313" key="3">
    <source>
        <dbReference type="EMBL" id="CAI79252.2"/>
    </source>
</evidence>
<evidence type="ECO:0000259" key="2">
    <source>
        <dbReference type="Pfam" id="PF03436"/>
    </source>
</evidence>
<dbReference type="WormBase" id="F49C5.10">
    <property type="protein sequence ID" value="CE53905"/>
    <property type="gene ID" value="WBGene00044162"/>
</dbReference>
<dbReference type="FunCoup" id="Q564T9">
    <property type="interactions" value="226"/>
</dbReference>